<dbReference type="InterPro" id="IPR000182">
    <property type="entry name" value="GNAT_dom"/>
</dbReference>
<keyword evidence="3" id="KW-1185">Reference proteome</keyword>
<dbReference type="Gene3D" id="3.40.630.30">
    <property type="match status" value="1"/>
</dbReference>
<dbReference type="Proteomes" id="UP001269144">
    <property type="component" value="Unassembled WGS sequence"/>
</dbReference>
<dbReference type="Gene3D" id="3.40.630.90">
    <property type="match status" value="1"/>
</dbReference>
<gene>
    <name evidence="2" type="ORF">RGQ15_17875</name>
</gene>
<dbReference type="GO" id="GO:0016746">
    <property type="term" value="F:acyltransferase activity"/>
    <property type="evidence" value="ECO:0007669"/>
    <property type="project" value="UniProtKB-KW"/>
</dbReference>
<keyword evidence="2" id="KW-0808">Transferase</keyword>
<dbReference type="RefSeq" id="WP_311162063.1">
    <property type="nucleotide sequence ID" value="NZ_JAVQLW010000003.1"/>
</dbReference>
<dbReference type="SUPFAM" id="SSF55729">
    <property type="entry name" value="Acyl-CoA N-acyltransferases (Nat)"/>
    <property type="match status" value="1"/>
</dbReference>
<protein>
    <submittedName>
        <fullName evidence="2">GNAT family N-acetyltransferase</fullName>
        <ecNumber evidence="2">2.3.1.-</ecNumber>
    </submittedName>
</protein>
<dbReference type="Pfam" id="PF00583">
    <property type="entry name" value="Acetyltransf_1"/>
    <property type="match status" value="1"/>
</dbReference>
<dbReference type="CDD" id="cd04301">
    <property type="entry name" value="NAT_SF"/>
    <property type="match status" value="1"/>
</dbReference>
<organism evidence="2 3">
    <name type="scientific">Paracoccus aurantius</name>
    <dbReference type="NCBI Taxonomy" id="3073814"/>
    <lineage>
        <taxon>Bacteria</taxon>
        <taxon>Pseudomonadati</taxon>
        <taxon>Pseudomonadota</taxon>
        <taxon>Alphaproteobacteria</taxon>
        <taxon>Rhodobacterales</taxon>
        <taxon>Paracoccaceae</taxon>
        <taxon>Paracoccus</taxon>
    </lineage>
</organism>
<dbReference type="Pfam" id="PF18014">
    <property type="entry name" value="Acetyltransf_18"/>
    <property type="match status" value="1"/>
</dbReference>
<reference evidence="3" key="1">
    <citation type="submission" date="2023-07" db="EMBL/GenBank/DDBJ databases">
        <title>Paracoccus sp. MBLB3053 whole genome sequence.</title>
        <authorList>
            <person name="Hwang C.Y."/>
            <person name="Cho E.-S."/>
            <person name="Seo M.-J."/>
        </authorList>
    </citation>
    <scope>NUCLEOTIDE SEQUENCE [LARGE SCALE GENOMIC DNA]</scope>
    <source>
        <strain evidence="3">MBLB3053</strain>
    </source>
</reference>
<evidence type="ECO:0000313" key="3">
    <source>
        <dbReference type="Proteomes" id="UP001269144"/>
    </source>
</evidence>
<accession>A0ABU2HWL1</accession>
<name>A0ABU2HWL1_9RHOB</name>
<proteinExistence type="predicted"/>
<keyword evidence="2" id="KW-0012">Acyltransferase</keyword>
<dbReference type="EC" id="2.3.1.-" evidence="2"/>
<dbReference type="InterPro" id="IPR016181">
    <property type="entry name" value="Acyl_CoA_acyltransferase"/>
</dbReference>
<sequence>MTILFRNMRQEELPVILDWAASEGWNPGLDDANAFFETDPTGFFVADLDGNPVAAISVVNHDKHFSFLGLYICLRAYRGRGIGFALWKQAIAHAERRTIGLDGVAAQQANYAKSGFVLAGATTRYTGRMSGAPVPGIRPFARDDLAACMKLDRAATGVDRSGFLQGWLSPSPCRLTVIADGSASAEGFATIRLCRDGAKIGPIVAPGHERALDLARAALATLPAPQVSIDLPASSRRLADRLVRLGFDPGFSTARMYRGPAPVGDLSLQAVASMELG</sequence>
<dbReference type="PANTHER" id="PTHR47237:SF1">
    <property type="entry name" value="SLL0310 PROTEIN"/>
    <property type="match status" value="1"/>
</dbReference>
<evidence type="ECO:0000313" key="2">
    <source>
        <dbReference type="EMBL" id="MDS9469436.1"/>
    </source>
</evidence>
<evidence type="ECO:0000259" key="1">
    <source>
        <dbReference type="PROSITE" id="PS51186"/>
    </source>
</evidence>
<dbReference type="InterPro" id="IPR052729">
    <property type="entry name" value="Acyl/Acetyltrans_Enzymes"/>
</dbReference>
<dbReference type="InterPro" id="IPR041496">
    <property type="entry name" value="YitH/HolE_GNAT"/>
</dbReference>
<feature type="domain" description="N-acetyltransferase" evidence="1">
    <location>
        <begin position="3"/>
        <end position="141"/>
    </location>
</feature>
<dbReference type="PROSITE" id="PS51186">
    <property type="entry name" value="GNAT"/>
    <property type="match status" value="1"/>
</dbReference>
<comment type="caution">
    <text evidence="2">The sequence shown here is derived from an EMBL/GenBank/DDBJ whole genome shotgun (WGS) entry which is preliminary data.</text>
</comment>
<dbReference type="PANTHER" id="PTHR47237">
    <property type="entry name" value="SLL0310 PROTEIN"/>
    <property type="match status" value="1"/>
</dbReference>
<dbReference type="EMBL" id="JAVQLW010000003">
    <property type="protein sequence ID" value="MDS9469436.1"/>
    <property type="molecule type" value="Genomic_DNA"/>
</dbReference>